<protein>
    <submittedName>
        <fullName evidence="2">DUF115 domain-containing protein</fullName>
    </submittedName>
</protein>
<dbReference type="AlphaFoldDB" id="A0A7X1ZH40"/>
<sequence>MDVDVDLIQDPADRETFTDPDLYRRNHRILGRRAPFLRSFLESGRGDYTVEKTEAGIMIHDLAGRPVMPHPAHEHAARRFEMYMAKPTILAAYRPLQAVNVEARYWDDHLQTVLPTTDAAFWKRDPDIKAATTCVMVDTASTETMLKFLEALPDLDLVIFCIHDINLFVAALQVMDWEVVYQAFDRRGVAIWMRLLPGGQDSKRVILEQLRRAVRIMPDNIPFYSHLESATYTALIRDVVREFTPSTYGVGFFRDEVIMLENTQENIYKRDRPLLCKQPAHTGTALIVGSGPSLDRTLDRIKALSETCTVVAAGTAVEPLLSHGIRVDVCVILERGIVPRQVFEGIAERVDLSGITLIASATVDTQTEDLFDRAAYFFRPGLNTAIGYGRDNGHILQGCDPTVTNTAVSVAHFIGYRRMVLFGVDVGSIDINKHHSDNTTYYKEKKLGDLAPTRMGIQADASFGGPAHTNNIFDWTRLRLEEFFRVFNEIQAVNMSDGVTIRNVPPVMPEVPVSVTDLFPIGRPSPGCLTIESRPYDRTNYRYDPDELDHYVDQLLEAIRSFSWETRTEAILSINSLLWVQGVAHPYQTILRGTLTHMVTAVVGALLRMTDAERARHETALRDAMVAGLTGMHAELSDLIRHDIHAIPWDDPMRY</sequence>
<evidence type="ECO:0000313" key="3">
    <source>
        <dbReference type="Proteomes" id="UP000434582"/>
    </source>
</evidence>
<dbReference type="InterPro" id="IPR002826">
    <property type="entry name" value="MptE-like"/>
</dbReference>
<dbReference type="EMBL" id="WIVE01000102">
    <property type="protein sequence ID" value="MQX38443.1"/>
    <property type="molecule type" value="Genomic_DNA"/>
</dbReference>
<dbReference type="PANTHER" id="PTHR41786">
    <property type="entry name" value="MOTILITY ACCESSORY FACTOR MAF"/>
    <property type="match status" value="1"/>
</dbReference>
<dbReference type="OrthoDB" id="7254531at2"/>
<comment type="caution">
    <text evidence="2">The sequence shown here is derived from an EMBL/GenBank/DDBJ whole genome shotgun (WGS) entry which is preliminary data.</text>
</comment>
<dbReference type="RefSeq" id="WP_153346920.1">
    <property type="nucleotide sequence ID" value="NZ_WIVE01000102.1"/>
</dbReference>
<name>A0A7X1ZH40_9PROT</name>
<reference evidence="2 3" key="1">
    <citation type="submission" date="2019-10" db="EMBL/GenBank/DDBJ databases">
        <title>Draft whole-genome sequence of the purple nonsulfur photosynthetic bacterium Roseospira navarrensis DSM 15114.</title>
        <authorList>
            <person name="Kyndt J.A."/>
            <person name="Meyer T.E."/>
        </authorList>
    </citation>
    <scope>NUCLEOTIDE SEQUENCE [LARGE SCALE GENOMIC DNA]</scope>
    <source>
        <strain evidence="2 3">DSM 15114</strain>
    </source>
</reference>
<organism evidence="2 3">
    <name type="scientific">Roseospira navarrensis</name>
    <dbReference type="NCBI Taxonomy" id="140058"/>
    <lineage>
        <taxon>Bacteria</taxon>
        <taxon>Pseudomonadati</taxon>
        <taxon>Pseudomonadota</taxon>
        <taxon>Alphaproteobacteria</taxon>
        <taxon>Rhodospirillales</taxon>
        <taxon>Rhodospirillaceae</taxon>
        <taxon>Roseospira</taxon>
    </lineage>
</organism>
<gene>
    <name evidence="2" type="ORF">GHC57_18150</name>
</gene>
<dbReference type="Pfam" id="PF01973">
    <property type="entry name" value="MptE-like"/>
    <property type="match status" value="1"/>
</dbReference>
<dbReference type="Proteomes" id="UP000434582">
    <property type="component" value="Unassembled WGS sequence"/>
</dbReference>
<feature type="domain" description="6-hydroxymethylpterin diphosphokinase MptE-like" evidence="1">
    <location>
        <begin position="261"/>
        <end position="427"/>
    </location>
</feature>
<evidence type="ECO:0000259" key="1">
    <source>
        <dbReference type="Pfam" id="PF01973"/>
    </source>
</evidence>
<proteinExistence type="predicted"/>
<dbReference type="PANTHER" id="PTHR41786:SF1">
    <property type="entry name" value="6-HYDROXYMETHYLPTERIN DIPHOSPHOKINASE MPTE-LIKE DOMAIN-CONTAINING PROTEIN"/>
    <property type="match status" value="1"/>
</dbReference>
<keyword evidence="3" id="KW-1185">Reference proteome</keyword>
<accession>A0A7X1ZH40</accession>
<evidence type="ECO:0000313" key="2">
    <source>
        <dbReference type="EMBL" id="MQX38443.1"/>
    </source>
</evidence>